<comment type="similarity">
    <text evidence="2 7">Belongs to the MIP/aquaporin (TC 1.A.8) family.</text>
</comment>
<dbReference type="GO" id="GO:0015250">
    <property type="term" value="F:water channel activity"/>
    <property type="evidence" value="ECO:0007669"/>
    <property type="project" value="TreeGrafter"/>
</dbReference>
<name>A0A2R5G8B1_9STRA</name>
<comment type="caution">
    <text evidence="9">The sequence shown here is derived from an EMBL/GenBank/DDBJ whole genome shotgun (WGS) entry which is preliminary data.</text>
</comment>
<dbReference type="PROSITE" id="PS00221">
    <property type="entry name" value="MIP"/>
    <property type="match status" value="1"/>
</dbReference>
<evidence type="ECO:0000256" key="6">
    <source>
        <dbReference type="ARBA" id="ARBA00023136"/>
    </source>
</evidence>
<dbReference type="OrthoDB" id="3222at2759"/>
<evidence type="ECO:0000313" key="10">
    <source>
        <dbReference type="Proteomes" id="UP000241890"/>
    </source>
</evidence>
<evidence type="ECO:0000256" key="8">
    <source>
        <dbReference type="SAM" id="Phobius"/>
    </source>
</evidence>
<feature type="transmembrane region" description="Helical" evidence="8">
    <location>
        <begin position="78"/>
        <end position="102"/>
    </location>
</feature>
<comment type="subcellular location">
    <subcellularLocation>
        <location evidence="1">Membrane</location>
        <topology evidence="1">Multi-pass membrane protein</topology>
    </subcellularLocation>
</comment>
<evidence type="ECO:0000313" key="9">
    <source>
        <dbReference type="EMBL" id="GBG24281.1"/>
    </source>
</evidence>
<dbReference type="PANTHER" id="PTHR43829">
    <property type="entry name" value="AQUAPORIN OR AQUAGLYCEROPORIN RELATED"/>
    <property type="match status" value="1"/>
</dbReference>
<proteinExistence type="inferred from homology"/>
<dbReference type="Proteomes" id="UP000241890">
    <property type="component" value="Unassembled WGS sequence"/>
</dbReference>
<sequence length="340" mass="36112">MIGADDQPANSAQVGQGSMRMNEPVSINISEKQMAPVDDDSMGPSSFQKRYTSFIQALRCDPTGSPDEMRTPTFTRELIGEFMGCFVLILYGCGMNGTATAFGASSGLFQVSVIWGFAVIMAIWTTGSVSGAHINPAVSLALALLRPEDFPFWKVLPYWIVQIAGCFVGAGAVYTILGSSIEAYELTNGLDRGMLGSESSASIFSMYYPNPGFRTGTANWDYSTVSTAGSLGCEILGTAMLMFTVLSLNDPRNQLRLPPAAAAFGVGMIIILNVALFGAINQAGYNPARDLGPRILAACAGWGEMAFPGPKAGWWVYTIGPMIGAPIGGAMHDFVLMRGL</sequence>
<keyword evidence="3 7" id="KW-0813">Transport</keyword>
<dbReference type="PRINTS" id="PR00783">
    <property type="entry name" value="MINTRINSICP"/>
</dbReference>
<dbReference type="InterPro" id="IPR050363">
    <property type="entry name" value="MIP/Aquaporin"/>
</dbReference>
<dbReference type="Gene3D" id="1.20.1080.10">
    <property type="entry name" value="Glycerol uptake facilitator protein"/>
    <property type="match status" value="1"/>
</dbReference>
<dbReference type="SUPFAM" id="SSF81338">
    <property type="entry name" value="Aquaporin-like"/>
    <property type="match status" value="1"/>
</dbReference>
<feature type="transmembrane region" description="Helical" evidence="8">
    <location>
        <begin position="314"/>
        <end position="336"/>
    </location>
</feature>
<evidence type="ECO:0000256" key="3">
    <source>
        <dbReference type="ARBA" id="ARBA00022448"/>
    </source>
</evidence>
<reference evidence="9 10" key="1">
    <citation type="submission" date="2017-12" db="EMBL/GenBank/DDBJ databases">
        <title>Sequencing, de novo assembly and annotation of complete genome of a new Thraustochytrid species, strain FCC1311.</title>
        <authorList>
            <person name="Sedici K."/>
            <person name="Godart F."/>
            <person name="Aiese Cigliano R."/>
            <person name="Sanseverino W."/>
            <person name="Barakat M."/>
            <person name="Ortet P."/>
            <person name="Marechal E."/>
            <person name="Cagnac O."/>
            <person name="Amato A."/>
        </authorList>
    </citation>
    <scope>NUCLEOTIDE SEQUENCE [LARGE SCALE GENOMIC DNA]</scope>
</reference>
<dbReference type="EMBL" id="BEYU01000005">
    <property type="protein sequence ID" value="GBG24281.1"/>
    <property type="molecule type" value="Genomic_DNA"/>
</dbReference>
<dbReference type="InterPro" id="IPR000425">
    <property type="entry name" value="MIP"/>
</dbReference>
<evidence type="ECO:0000256" key="5">
    <source>
        <dbReference type="ARBA" id="ARBA00022989"/>
    </source>
</evidence>
<dbReference type="InParanoid" id="A0A2R5G8B1"/>
<dbReference type="Pfam" id="PF00230">
    <property type="entry name" value="MIP"/>
    <property type="match status" value="1"/>
</dbReference>
<dbReference type="PANTHER" id="PTHR43829:SF9">
    <property type="entry name" value="AQUAPORIN-9"/>
    <property type="match status" value="1"/>
</dbReference>
<dbReference type="AlphaFoldDB" id="A0A2R5G8B1"/>
<feature type="transmembrane region" description="Helical" evidence="8">
    <location>
        <begin position="156"/>
        <end position="177"/>
    </location>
</feature>
<protein>
    <submittedName>
        <fullName evidence="9">Aquaporin-3</fullName>
    </submittedName>
</protein>
<dbReference type="InterPro" id="IPR023271">
    <property type="entry name" value="Aquaporin-like"/>
</dbReference>
<keyword evidence="5 8" id="KW-1133">Transmembrane helix</keyword>
<dbReference type="InterPro" id="IPR022357">
    <property type="entry name" value="MIP_CS"/>
</dbReference>
<evidence type="ECO:0000256" key="2">
    <source>
        <dbReference type="ARBA" id="ARBA00006175"/>
    </source>
</evidence>
<dbReference type="GO" id="GO:0005886">
    <property type="term" value="C:plasma membrane"/>
    <property type="evidence" value="ECO:0007669"/>
    <property type="project" value="TreeGrafter"/>
</dbReference>
<evidence type="ECO:0000256" key="1">
    <source>
        <dbReference type="ARBA" id="ARBA00004141"/>
    </source>
</evidence>
<dbReference type="GO" id="GO:0015254">
    <property type="term" value="F:glycerol channel activity"/>
    <property type="evidence" value="ECO:0007669"/>
    <property type="project" value="TreeGrafter"/>
</dbReference>
<evidence type="ECO:0000256" key="7">
    <source>
        <dbReference type="RuleBase" id="RU000477"/>
    </source>
</evidence>
<feature type="transmembrane region" description="Helical" evidence="8">
    <location>
        <begin position="228"/>
        <end position="248"/>
    </location>
</feature>
<keyword evidence="4 7" id="KW-0812">Transmembrane</keyword>
<organism evidence="9 10">
    <name type="scientific">Hondaea fermentalgiana</name>
    <dbReference type="NCBI Taxonomy" id="2315210"/>
    <lineage>
        <taxon>Eukaryota</taxon>
        <taxon>Sar</taxon>
        <taxon>Stramenopiles</taxon>
        <taxon>Bigyra</taxon>
        <taxon>Labyrinthulomycetes</taxon>
        <taxon>Thraustochytrida</taxon>
        <taxon>Thraustochytriidae</taxon>
        <taxon>Hondaea</taxon>
    </lineage>
</organism>
<feature type="transmembrane region" description="Helical" evidence="8">
    <location>
        <begin position="114"/>
        <end position="144"/>
    </location>
</feature>
<feature type="transmembrane region" description="Helical" evidence="8">
    <location>
        <begin position="260"/>
        <end position="280"/>
    </location>
</feature>
<accession>A0A2R5G8B1</accession>
<keyword evidence="6 8" id="KW-0472">Membrane</keyword>
<gene>
    <name evidence="9" type="ORF">FCC1311_004992</name>
</gene>
<evidence type="ECO:0000256" key="4">
    <source>
        <dbReference type="ARBA" id="ARBA00022692"/>
    </source>
</evidence>
<keyword evidence="10" id="KW-1185">Reference proteome</keyword>